<name>A0A6N3K5Q9_9ACTN</name>
<dbReference type="PANTHER" id="PTHR43384">
    <property type="entry name" value="SEPTUM SITE-DETERMINING PROTEIN MIND HOMOLOG, CHLOROPLASTIC-RELATED"/>
    <property type="match status" value="1"/>
</dbReference>
<dbReference type="Proteomes" id="UP000471364">
    <property type="component" value="Unassembled WGS sequence"/>
</dbReference>
<reference evidence="2 4" key="1">
    <citation type="submission" date="2018-07" db="EMBL/GenBank/DDBJ databases">
        <authorList>
            <person name="Ye Y."/>
        </authorList>
    </citation>
    <scope>NUCLEOTIDE SEQUENCE [LARGE SCALE GENOMIC DNA]</scope>
    <source>
        <strain evidence="2">110B</strain>
        <strain evidence="4">H14(2018)</strain>
    </source>
</reference>
<sequence>MLYGKPYGEADVQGPSDEQPEQLAARAPSGGRGGGQGELAGRERALPPAPTPEQIAARALASVPSGPRLVGEAVVREIPREFGAGTRVETLWWRAASLRAGCPLVCVSSADGGVGRSALTVGLGGLLALAVPDPVVAVDATLRAWGGLEHRVARRSSSTVWDAVAADAGLAEGGAAERLTQVGPTGLRVLVGESKLTAQRRPPTWPEMFGVIGHLRSVYRLALLDLPTADSTSTWRALGWSTVPVLVSRATVDGVQHTLRLLAHMRGAGLAHVPDRAVVVVMATSPSVAREVRAVEQLARQAAAELVRVPYDPGLARADPLDPRALSKATRSALTEVAAAVIDRCPVEPAAVLGPGSSASNGED</sequence>
<organism evidence="2 4">
    <name type="scientific">Micromonospora aurantiaca</name>
    <name type="common">nom. illeg.</name>
    <dbReference type="NCBI Taxonomy" id="47850"/>
    <lineage>
        <taxon>Bacteria</taxon>
        <taxon>Bacillati</taxon>
        <taxon>Actinomycetota</taxon>
        <taxon>Actinomycetes</taxon>
        <taxon>Micromonosporales</taxon>
        <taxon>Micromonosporaceae</taxon>
        <taxon>Micromonospora</taxon>
    </lineage>
</organism>
<dbReference type="Proteomes" id="UP000253958">
    <property type="component" value="Chromosome"/>
</dbReference>
<dbReference type="EMBL" id="CP031263">
    <property type="protein sequence ID" value="AXH93728.1"/>
    <property type="molecule type" value="Genomic_DNA"/>
</dbReference>
<dbReference type="GO" id="GO:0016887">
    <property type="term" value="F:ATP hydrolysis activity"/>
    <property type="evidence" value="ECO:0007669"/>
    <property type="project" value="TreeGrafter"/>
</dbReference>
<gene>
    <name evidence="2" type="ORF">DVH21_29630</name>
    <name evidence="3" type="ORF">F6X54_31885</name>
</gene>
<evidence type="ECO:0000313" key="4">
    <source>
        <dbReference type="Proteomes" id="UP000253958"/>
    </source>
</evidence>
<dbReference type="PANTHER" id="PTHR43384:SF14">
    <property type="entry name" value="ESX-1 SECRETION-ASSOCIATED PROTEIN ESPI"/>
    <property type="match status" value="1"/>
</dbReference>
<dbReference type="AlphaFoldDB" id="A0A6N3K5Q9"/>
<protein>
    <recommendedName>
        <fullName evidence="6">MinD-like ATPase involved in chromosome partitioning or flagellar assembly</fullName>
    </recommendedName>
</protein>
<evidence type="ECO:0000256" key="1">
    <source>
        <dbReference type="SAM" id="MobiDB-lite"/>
    </source>
</evidence>
<accession>A0A6N3K5Q9</accession>
<dbReference type="InterPro" id="IPR050625">
    <property type="entry name" value="ParA/MinD_ATPase"/>
</dbReference>
<dbReference type="RefSeq" id="WP_047894703.1">
    <property type="nucleotide sequence ID" value="NZ_CP031263.1"/>
</dbReference>
<keyword evidence="5" id="KW-1185">Reference proteome</keyword>
<evidence type="ECO:0008006" key="6">
    <source>
        <dbReference type="Google" id="ProtNLM"/>
    </source>
</evidence>
<dbReference type="SUPFAM" id="SSF52540">
    <property type="entry name" value="P-loop containing nucleoside triphosphate hydrolases"/>
    <property type="match status" value="1"/>
</dbReference>
<evidence type="ECO:0000313" key="3">
    <source>
        <dbReference type="EMBL" id="KAB1100676.1"/>
    </source>
</evidence>
<evidence type="ECO:0000313" key="2">
    <source>
        <dbReference type="EMBL" id="AXH93728.1"/>
    </source>
</evidence>
<dbReference type="EMBL" id="WAAR01000258">
    <property type="protein sequence ID" value="KAB1100676.1"/>
    <property type="molecule type" value="Genomic_DNA"/>
</dbReference>
<proteinExistence type="predicted"/>
<dbReference type="InterPro" id="IPR027417">
    <property type="entry name" value="P-loop_NTPase"/>
</dbReference>
<dbReference type="GO" id="GO:0005524">
    <property type="term" value="F:ATP binding"/>
    <property type="evidence" value="ECO:0007669"/>
    <property type="project" value="TreeGrafter"/>
</dbReference>
<dbReference type="Gene3D" id="3.40.50.300">
    <property type="entry name" value="P-loop containing nucleotide triphosphate hydrolases"/>
    <property type="match status" value="1"/>
</dbReference>
<dbReference type="GO" id="GO:0005829">
    <property type="term" value="C:cytosol"/>
    <property type="evidence" value="ECO:0007669"/>
    <property type="project" value="TreeGrafter"/>
</dbReference>
<dbReference type="GO" id="GO:0051782">
    <property type="term" value="P:negative regulation of cell division"/>
    <property type="evidence" value="ECO:0007669"/>
    <property type="project" value="TreeGrafter"/>
</dbReference>
<reference evidence="3 5" key="3">
    <citation type="submission" date="2019-09" db="EMBL/GenBank/DDBJ databases">
        <title>High taxonomic diversity of Micromonospora strains isolated from Medicago sativa nodules in different geographical locations.</title>
        <authorList>
            <person name="Martinez-Hidalgo P."/>
            <person name="Flores-Felix J.D."/>
            <person name="Velazquez E."/>
            <person name="Brau L."/>
            <person name="Trujillo M.E."/>
            <person name="Martinez-Molina E."/>
        </authorList>
    </citation>
    <scope>NUCLEOTIDE SEQUENCE [LARGE SCALE GENOMIC DNA]</scope>
    <source>
        <strain evidence="3 5">ALFB5</strain>
    </source>
</reference>
<dbReference type="GO" id="GO:0009898">
    <property type="term" value="C:cytoplasmic side of plasma membrane"/>
    <property type="evidence" value="ECO:0007669"/>
    <property type="project" value="TreeGrafter"/>
</dbReference>
<reference evidence="2 4" key="2">
    <citation type="submission" date="2018-08" db="EMBL/GenBank/DDBJ databases">
        <title>Streptomyces kandeliansis sp. nov., an endophytic bacterium isolated from mangrove plant.</title>
        <authorList>
            <person name="Wang R."/>
        </authorList>
    </citation>
    <scope>NUCLEOTIDE SEQUENCE [LARGE SCALE GENOMIC DNA]</scope>
    <source>
        <strain evidence="2">110B</strain>
        <strain evidence="4">H14(2018)</strain>
    </source>
</reference>
<feature type="region of interest" description="Disordered" evidence="1">
    <location>
        <begin position="1"/>
        <end position="51"/>
    </location>
</feature>
<evidence type="ECO:0000313" key="5">
    <source>
        <dbReference type="Proteomes" id="UP000471364"/>
    </source>
</evidence>